<dbReference type="AlphaFoldDB" id="A0A7M7RG24"/>
<dbReference type="GeneID" id="590729"/>
<dbReference type="EnsemblMetazoa" id="XM_790324">
    <property type="protein sequence ID" value="XP_795417"/>
    <property type="gene ID" value="LOC590729"/>
</dbReference>
<dbReference type="InterPro" id="IPR001680">
    <property type="entry name" value="WD40_rpt"/>
</dbReference>
<dbReference type="InterPro" id="IPR015943">
    <property type="entry name" value="WD40/YVTN_repeat-like_dom_sf"/>
</dbReference>
<dbReference type="Proteomes" id="UP000007110">
    <property type="component" value="Unassembled WGS sequence"/>
</dbReference>
<dbReference type="Pfam" id="PF12937">
    <property type="entry name" value="F-box-like"/>
    <property type="match status" value="1"/>
</dbReference>
<dbReference type="FunCoup" id="A0A7M7RG24">
    <property type="interactions" value="294"/>
</dbReference>
<keyword evidence="1" id="KW-0853">WD repeat</keyword>
<feature type="repeat" description="WD" evidence="1">
    <location>
        <begin position="274"/>
        <end position="308"/>
    </location>
</feature>
<accession>A0A7M7RG24</accession>
<organism evidence="4 5">
    <name type="scientific">Strongylocentrotus purpuratus</name>
    <name type="common">Purple sea urchin</name>
    <dbReference type="NCBI Taxonomy" id="7668"/>
    <lineage>
        <taxon>Eukaryota</taxon>
        <taxon>Metazoa</taxon>
        <taxon>Echinodermata</taxon>
        <taxon>Eleutherozoa</taxon>
        <taxon>Echinozoa</taxon>
        <taxon>Echinoidea</taxon>
        <taxon>Euechinoidea</taxon>
        <taxon>Echinacea</taxon>
        <taxon>Camarodonta</taxon>
        <taxon>Echinidea</taxon>
        <taxon>Strongylocentrotidae</taxon>
        <taxon>Strongylocentrotus</taxon>
    </lineage>
</organism>
<dbReference type="PROSITE" id="PS50082">
    <property type="entry name" value="WD_REPEATS_2"/>
    <property type="match status" value="1"/>
</dbReference>
<feature type="region of interest" description="Disordered" evidence="2">
    <location>
        <begin position="1"/>
        <end position="112"/>
    </location>
</feature>
<dbReference type="PROSITE" id="PS50181">
    <property type="entry name" value="FBOX"/>
    <property type="match status" value="1"/>
</dbReference>
<dbReference type="RefSeq" id="XP_795417.3">
    <property type="nucleotide sequence ID" value="XM_790324.5"/>
</dbReference>
<feature type="region of interest" description="Disordered" evidence="2">
    <location>
        <begin position="129"/>
        <end position="176"/>
    </location>
</feature>
<dbReference type="OMA" id="WAGDNGG"/>
<dbReference type="Pfam" id="PF00400">
    <property type="entry name" value="WD40"/>
    <property type="match status" value="4"/>
</dbReference>
<reference evidence="4" key="2">
    <citation type="submission" date="2021-01" db="UniProtKB">
        <authorList>
            <consortium name="EnsemblMetazoa"/>
        </authorList>
    </citation>
    <scope>IDENTIFICATION</scope>
</reference>
<proteinExistence type="predicted"/>
<dbReference type="PROSITE" id="PS50294">
    <property type="entry name" value="WD_REPEATS_REGION"/>
    <property type="match status" value="1"/>
</dbReference>
<dbReference type="InterPro" id="IPR001810">
    <property type="entry name" value="F-box_dom"/>
</dbReference>
<dbReference type="InParanoid" id="A0A7M7RG24"/>
<dbReference type="SMART" id="SM00320">
    <property type="entry name" value="WD40"/>
    <property type="match status" value="7"/>
</dbReference>
<reference evidence="5" key="1">
    <citation type="submission" date="2015-02" db="EMBL/GenBank/DDBJ databases">
        <title>Genome sequencing for Strongylocentrotus purpuratus.</title>
        <authorList>
            <person name="Murali S."/>
            <person name="Liu Y."/>
            <person name="Vee V."/>
            <person name="English A."/>
            <person name="Wang M."/>
            <person name="Skinner E."/>
            <person name="Han Y."/>
            <person name="Muzny D.M."/>
            <person name="Worley K.C."/>
            <person name="Gibbs R.A."/>
        </authorList>
    </citation>
    <scope>NUCLEOTIDE SEQUENCE</scope>
</reference>
<feature type="compositionally biased region" description="Polar residues" evidence="2">
    <location>
        <begin position="167"/>
        <end position="176"/>
    </location>
</feature>
<dbReference type="SUPFAM" id="SSF50978">
    <property type="entry name" value="WD40 repeat-like"/>
    <property type="match status" value="1"/>
</dbReference>
<dbReference type="SUPFAM" id="SSF81383">
    <property type="entry name" value="F-box domain"/>
    <property type="match status" value="1"/>
</dbReference>
<name>A0A7M7RG24_STRPU</name>
<evidence type="ECO:0000256" key="1">
    <source>
        <dbReference type="PROSITE-ProRule" id="PRU00221"/>
    </source>
</evidence>
<evidence type="ECO:0000256" key="2">
    <source>
        <dbReference type="SAM" id="MobiDB-lite"/>
    </source>
</evidence>
<evidence type="ECO:0000313" key="5">
    <source>
        <dbReference type="Proteomes" id="UP000007110"/>
    </source>
</evidence>
<feature type="domain" description="F-box" evidence="3">
    <location>
        <begin position="179"/>
        <end position="226"/>
    </location>
</feature>
<feature type="compositionally biased region" description="Polar residues" evidence="2">
    <location>
        <begin position="42"/>
        <end position="51"/>
    </location>
</feature>
<dbReference type="KEGG" id="spu:590729"/>
<dbReference type="InterPro" id="IPR036047">
    <property type="entry name" value="F-box-like_dom_sf"/>
</dbReference>
<dbReference type="PANTHER" id="PTHR19855">
    <property type="entry name" value="WD40 REPEAT PROTEIN 12, 37"/>
    <property type="match status" value="1"/>
</dbReference>
<dbReference type="Gene3D" id="2.130.10.10">
    <property type="entry name" value="YVTN repeat-like/Quinoprotein amine dehydrogenase"/>
    <property type="match status" value="2"/>
</dbReference>
<sequence>MAEEDHQGSLRDEMEDLQLENLVMSDQPQEPIQSGPEGTATLDVQENVSASETKENEDNTPAELHQGGIMWHIPGELEKFPEHPVEETLEDPNTSETRKNEGNTPVELDPDGIMENIPGELEEKIPEHPTEETLEDNEDDPPFKPDNRDIEGNSDVVEGTDEDTSLDGRTSAGSGQGDSWTLLSLPGELLLKVFDFLDARLVIREVGPVCKMFHEIVSDNLEWKVRFKKRWRGVYPVVPVEDDDFNWKLACIEREETHQRWARQETSMDHFSLTMAHIAAIDCVHLMNNGELCATGSRDRTFQMWDLSKLDANNPEKSVKDARTKDVKAHKGWVWDITSLDHLMCTASWDCWLKLWDINDDMKCVHSMKGKTAFLSLVYQRDLIIAGAYDRSVYLFDPRVNENSLVAQLVNHKRPVLTVQADDHYIISGSEDKTIAIFDRRANSVYKKLNLDSFCMCMSYQHGQIWTGHRDGKVRVIDPTHGSFDIIQTYDVGHKGKITDIMYTTGALYTCSMDSTIRISDPNHNPETMCKLTTHTRDLTAMDLQCGVLASASSDLTAGIWRPKQDAVVEEFESY</sequence>
<dbReference type="InterPro" id="IPR036322">
    <property type="entry name" value="WD40_repeat_dom_sf"/>
</dbReference>
<evidence type="ECO:0000259" key="3">
    <source>
        <dbReference type="PROSITE" id="PS50181"/>
    </source>
</evidence>
<dbReference type="Gene3D" id="1.20.1280.50">
    <property type="match status" value="1"/>
</dbReference>
<feature type="compositionally biased region" description="Basic and acidic residues" evidence="2">
    <location>
        <begin position="1"/>
        <end position="12"/>
    </location>
</feature>
<dbReference type="PANTHER" id="PTHR19855:SF34">
    <property type="entry name" value="F-BOX_WD REPEAT-CONTAINING PROTEIN 9"/>
    <property type="match status" value="1"/>
</dbReference>
<keyword evidence="5" id="KW-1185">Reference proteome</keyword>
<feature type="compositionally biased region" description="Basic and acidic residues" evidence="2">
    <location>
        <begin position="75"/>
        <end position="86"/>
    </location>
</feature>
<dbReference type="OrthoDB" id="2305498at2759"/>
<evidence type="ECO:0000313" key="4">
    <source>
        <dbReference type="EnsemblMetazoa" id="XP_795417"/>
    </source>
</evidence>
<dbReference type="CTD" id="84261"/>
<dbReference type="FunFam" id="1.20.1280.50:FF:000161">
    <property type="entry name" value="F-box and WD repeat domain containing 9"/>
    <property type="match status" value="1"/>
</dbReference>
<feature type="compositionally biased region" description="Basic and acidic residues" evidence="2">
    <location>
        <begin position="141"/>
        <end position="151"/>
    </location>
</feature>
<protein>
    <recommendedName>
        <fullName evidence="3">F-box domain-containing protein</fullName>
    </recommendedName>
</protein>